<protein>
    <submittedName>
        <fullName evidence="10 11">Guanine nucleotide-binding protein G(O) subunit alpha-like isoform X1</fullName>
    </submittedName>
</protein>
<accession>A0A9J7L1D5</accession>
<reference evidence="9" key="1">
    <citation type="journal article" date="2020" name="Nat. Ecol. Evol.">
        <title>Deeply conserved synteny resolves early events in vertebrate evolution.</title>
        <authorList>
            <person name="Simakov O."/>
            <person name="Marletaz F."/>
            <person name="Yue J.X."/>
            <person name="O'Connell B."/>
            <person name="Jenkins J."/>
            <person name="Brandt A."/>
            <person name="Calef R."/>
            <person name="Tung C.H."/>
            <person name="Huang T.K."/>
            <person name="Schmutz J."/>
            <person name="Satoh N."/>
            <person name="Yu J.K."/>
            <person name="Putnam N.H."/>
            <person name="Green R.E."/>
            <person name="Rokhsar D.S."/>
        </authorList>
    </citation>
    <scope>NUCLEOTIDE SEQUENCE [LARGE SCALE GENOMIC DNA]</scope>
    <source>
        <strain evidence="9">S238N-H82</strain>
    </source>
</reference>
<dbReference type="KEGG" id="bfo:118414400"/>
<dbReference type="RefSeq" id="XP_035674323.1">
    <property type="nucleotide sequence ID" value="XM_035818430.1"/>
</dbReference>
<reference evidence="10 11" key="2">
    <citation type="submission" date="2025-04" db="UniProtKB">
        <authorList>
            <consortium name="RefSeq"/>
        </authorList>
    </citation>
    <scope>IDENTIFICATION</scope>
    <source>
        <strain evidence="10 11">S238N-H82</strain>
        <tissue evidence="10 11">Testes</tissue>
    </source>
</reference>
<dbReference type="Proteomes" id="UP000001554">
    <property type="component" value="Chromosome 4"/>
</dbReference>
<dbReference type="SUPFAM" id="SSF47895">
    <property type="entry name" value="Transducin (alpha subunit), insertion domain"/>
    <property type="match status" value="1"/>
</dbReference>
<organism evidence="9 11">
    <name type="scientific">Branchiostoma floridae</name>
    <name type="common">Florida lancelet</name>
    <name type="synonym">Amphioxus</name>
    <dbReference type="NCBI Taxonomy" id="7739"/>
    <lineage>
        <taxon>Eukaryota</taxon>
        <taxon>Metazoa</taxon>
        <taxon>Chordata</taxon>
        <taxon>Cephalochordata</taxon>
        <taxon>Leptocardii</taxon>
        <taxon>Amphioxiformes</taxon>
        <taxon>Branchiostomatidae</taxon>
        <taxon>Branchiostoma</taxon>
    </lineage>
</organism>
<gene>
    <name evidence="10 11 12" type="primary">LOC118414400</name>
</gene>
<keyword evidence="5 7" id="KW-0342">GTP-binding</keyword>
<feature type="binding site" evidence="7">
    <location>
        <position position="371"/>
    </location>
    <ligand>
        <name>GTP</name>
        <dbReference type="ChEBI" id="CHEBI:37565"/>
    </ligand>
</feature>
<dbReference type="OrthoDB" id="5817230at2759"/>
<dbReference type="GO" id="GO:0031683">
    <property type="term" value="F:G-protein beta/gamma-subunit complex binding"/>
    <property type="evidence" value="ECO:0000318"/>
    <property type="project" value="GO_Central"/>
</dbReference>
<evidence type="ECO:0000256" key="4">
    <source>
        <dbReference type="ARBA" id="ARBA00022842"/>
    </source>
</evidence>
<feature type="binding site" evidence="7">
    <location>
        <begin position="247"/>
        <end position="251"/>
    </location>
    <ligand>
        <name>GTP</name>
        <dbReference type="ChEBI" id="CHEBI:37565"/>
    </ligand>
</feature>
<evidence type="ECO:0000256" key="8">
    <source>
        <dbReference type="PIRSR" id="PIRSR601019-2"/>
    </source>
</evidence>
<dbReference type="RefSeq" id="XP_035674324.1">
    <property type="nucleotide sequence ID" value="XM_035818431.1"/>
</dbReference>
<evidence type="ECO:0000256" key="7">
    <source>
        <dbReference type="PIRSR" id="PIRSR601019-1"/>
    </source>
</evidence>
<evidence type="ECO:0000256" key="5">
    <source>
        <dbReference type="ARBA" id="ARBA00023134"/>
    </source>
</evidence>
<dbReference type="FunFam" id="3.40.50.300:FF:002307">
    <property type="entry name" value="Guanine nucleotide-binding protein G(k) subunit alpha"/>
    <property type="match status" value="1"/>
</dbReference>
<dbReference type="GeneID" id="118414400"/>
<feature type="binding site" evidence="8">
    <location>
        <position position="228"/>
    </location>
    <ligand>
        <name>Mg(2+)</name>
        <dbReference type="ChEBI" id="CHEBI:18420"/>
    </ligand>
</feature>
<dbReference type="InterPro" id="IPR011025">
    <property type="entry name" value="GproteinA_insert"/>
</dbReference>
<name>A0A9J7L1D5_BRAFL</name>
<feature type="binding site" evidence="8">
    <location>
        <position position="47"/>
    </location>
    <ligand>
        <name>Mg(2+)</name>
        <dbReference type="ChEBI" id="CHEBI:18420"/>
    </ligand>
</feature>
<sequence length="399" mass="45973">MEPKKTKDLKEAFLRSRTIDAELNEERKKKQREVQLLTLGSAGSGKSTFSKQLRVLYGDGFPEAERVKLRPNVYSNVRVAIKRLVRAMEKLGIQFEKEESKQNSLCFLAGVFRRECWNAALGLARCCLRGLQWLDPEFGDAQDLSENLVSVENGQHCYELCADDKLSSEETVAIRALWQDKGVQDAWEQRHLYHLAESAKYFLDNIDQISTETYIPSVQDILYIRLPTTAIEEHEFSVNGLTYRVIDVAGQKSQRKKWIHFFEGVTAVLFFTALSGFNELMDDDDKVNCLHDSLDLFRDLAYNKWLEQTDFILFLNKHDLFVEKLKTTSIKSCFPHYDGPNTPEDCTDFIQGEFLKRKPVKKTVYPHITCATDTNLMKTIISDVHNIIVDINLRRVALL</sequence>
<keyword evidence="6" id="KW-0807">Transducer</keyword>
<keyword evidence="9" id="KW-1185">Reference proteome</keyword>
<dbReference type="AlphaFoldDB" id="A0A9J7L1D5"/>
<dbReference type="GO" id="GO:0001664">
    <property type="term" value="F:G protein-coupled receptor binding"/>
    <property type="evidence" value="ECO:0000318"/>
    <property type="project" value="GO_Central"/>
</dbReference>
<dbReference type="OMA" id="WIHFFDE"/>
<evidence type="ECO:0000256" key="2">
    <source>
        <dbReference type="ARBA" id="ARBA00022723"/>
    </source>
</evidence>
<evidence type="ECO:0000313" key="10">
    <source>
        <dbReference type="RefSeq" id="XP_035674321.1"/>
    </source>
</evidence>
<dbReference type="CDD" id="cd00066">
    <property type="entry name" value="G-alpha"/>
    <property type="match status" value="1"/>
</dbReference>
<evidence type="ECO:0000256" key="6">
    <source>
        <dbReference type="ARBA" id="ARBA00023224"/>
    </source>
</evidence>
<keyword evidence="2 8" id="KW-0479">Metal-binding</keyword>
<dbReference type="GO" id="GO:0005525">
    <property type="term" value="F:GTP binding"/>
    <property type="evidence" value="ECO:0007669"/>
    <property type="project" value="UniProtKB-KW"/>
</dbReference>
<evidence type="ECO:0000256" key="1">
    <source>
        <dbReference type="ARBA" id="ARBA00006628"/>
    </source>
</evidence>
<dbReference type="Gene3D" id="3.40.50.300">
    <property type="entry name" value="P-loop containing nucleotide triphosphate hydrolases"/>
    <property type="match status" value="2"/>
</dbReference>
<dbReference type="PROSITE" id="PS51882">
    <property type="entry name" value="G_ALPHA"/>
    <property type="match status" value="1"/>
</dbReference>
<dbReference type="PRINTS" id="PR00318">
    <property type="entry name" value="GPROTEINA"/>
</dbReference>
<dbReference type="Pfam" id="PF00503">
    <property type="entry name" value="G-alpha"/>
    <property type="match status" value="1"/>
</dbReference>
<dbReference type="InterPro" id="IPR027417">
    <property type="entry name" value="P-loop_NTPase"/>
</dbReference>
<evidence type="ECO:0000256" key="3">
    <source>
        <dbReference type="ARBA" id="ARBA00022741"/>
    </source>
</evidence>
<dbReference type="GO" id="GO:0046872">
    <property type="term" value="F:metal ion binding"/>
    <property type="evidence" value="ECO:0007669"/>
    <property type="project" value="UniProtKB-KW"/>
</dbReference>
<keyword evidence="4 8" id="KW-0460">Magnesium</keyword>
<feature type="binding site" evidence="7">
    <location>
        <begin position="316"/>
        <end position="319"/>
    </location>
    <ligand>
        <name>GTP</name>
        <dbReference type="ChEBI" id="CHEBI:37565"/>
    </ligand>
</feature>
<dbReference type="SMART" id="SM00275">
    <property type="entry name" value="G_alpha"/>
    <property type="match status" value="1"/>
</dbReference>
<dbReference type="SUPFAM" id="SSF52540">
    <property type="entry name" value="P-loop containing nucleoside triphosphate hydrolases"/>
    <property type="match status" value="1"/>
</dbReference>
<keyword evidence="3 7" id="KW-0547">Nucleotide-binding</keyword>
<evidence type="ECO:0000313" key="11">
    <source>
        <dbReference type="RefSeq" id="XP_035674323.1"/>
    </source>
</evidence>
<dbReference type="PANTHER" id="PTHR10218:SF302">
    <property type="entry name" value="GUANINE NUCLEOTIDE-BINDING PROTEIN ALPHA-5 SUBUNIT"/>
    <property type="match status" value="1"/>
</dbReference>
<feature type="binding site" evidence="7">
    <location>
        <begin position="222"/>
        <end position="228"/>
    </location>
    <ligand>
        <name>GTP</name>
        <dbReference type="ChEBI" id="CHEBI:37565"/>
    </ligand>
</feature>
<dbReference type="GO" id="GO:0003924">
    <property type="term" value="F:GTPase activity"/>
    <property type="evidence" value="ECO:0000318"/>
    <property type="project" value="GO_Central"/>
</dbReference>
<dbReference type="GO" id="GO:0005737">
    <property type="term" value="C:cytoplasm"/>
    <property type="evidence" value="ECO:0000318"/>
    <property type="project" value="GO_Central"/>
</dbReference>
<dbReference type="GO" id="GO:0007188">
    <property type="term" value="P:adenylate cyclase-modulating G protein-coupled receptor signaling pathway"/>
    <property type="evidence" value="ECO:0000318"/>
    <property type="project" value="GO_Central"/>
</dbReference>
<evidence type="ECO:0000313" key="9">
    <source>
        <dbReference type="Proteomes" id="UP000001554"/>
    </source>
</evidence>
<comment type="similarity">
    <text evidence="1">Belongs to the G-alpha family. G(i/o/t/z) subfamily.</text>
</comment>
<dbReference type="InterPro" id="IPR001019">
    <property type="entry name" value="Gprotein_alpha_su"/>
</dbReference>
<proteinExistence type="inferred from homology"/>
<dbReference type="PANTHER" id="PTHR10218">
    <property type="entry name" value="GTP-BINDING PROTEIN ALPHA SUBUNIT"/>
    <property type="match status" value="1"/>
</dbReference>
<dbReference type="GO" id="GO:0005834">
    <property type="term" value="C:heterotrimeric G-protein complex"/>
    <property type="evidence" value="ECO:0000318"/>
    <property type="project" value="GO_Central"/>
</dbReference>
<dbReference type="RefSeq" id="XP_035674321.1">
    <property type="nucleotide sequence ID" value="XM_035818428.1"/>
</dbReference>
<evidence type="ECO:0000313" key="12">
    <source>
        <dbReference type="RefSeq" id="XP_035674324.1"/>
    </source>
</evidence>